<protein>
    <recommendedName>
        <fullName evidence="3">Bacteriocin-protection, YdeI or OmpD-Associated</fullName>
    </recommendedName>
</protein>
<keyword evidence="2" id="KW-1185">Reference proteome</keyword>
<dbReference type="Pfam" id="PF13376">
    <property type="entry name" value="OmdA"/>
    <property type="match status" value="1"/>
</dbReference>
<dbReference type="Proteomes" id="UP001247620">
    <property type="component" value="Unassembled WGS sequence"/>
</dbReference>
<accession>A0ABU1TH23</accession>
<name>A0ABU1TH23_9SPHI</name>
<evidence type="ECO:0008006" key="3">
    <source>
        <dbReference type="Google" id="ProtNLM"/>
    </source>
</evidence>
<proteinExistence type="predicted"/>
<gene>
    <name evidence="1" type="ORF">J2W55_004406</name>
</gene>
<evidence type="ECO:0000313" key="2">
    <source>
        <dbReference type="Proteomes" id="UP001247620"/>
    </source>
</evidence>
<sequence length="219" mass="24925">MNPLAKKLQIKPNSRWLLYNAPAHYADDLTPLPADVEINFNINGHYNGVQLFIINSAQLEADLQIIVPLLKDDTILWIIYPKKKSGIVTDLEMTGSWDAPTRYGLRPVASAAINETWTALRFRPVEQVKVSEGRAEAVKSNEYGAFIDVANRTVTLPDYIKAELEQHTGALAWFEQLAYSNKKEYVLWILTAKQEKTRQDRLAKMVEMLINKKKNPADK</sequence>
<reference evidence="1 2" key="1">
    <citation type="submission" date="2023-07" db="EMBL/GenBank/DDBJ databases">
        <title>Sorghum-associated microbial communities from plants grown in Nebraska, USA.</title>
        <authorList>
            <person name="Schachtman D."/>
        </authorList>
    </citation>
    <scope>NUCLEOTIDE SEQUENCE [LARGE SCALE GENOMIC DNA]</scope>
    <source>
        <strain evidence="1 2">3262</strain>
    </source>
</reference>
<organism evidence="1 2">
    <name type="scientific">Mucilaginibacter pocheonensis</name>
    <dbReference type="NCBI Taxonomy" id="398050"/>
    <lineage>
        <taxon>Bacteria</taxon>
        <taxon>Pseudomonadati</taxon>
        <taxon>Bacteroidota</taxon>
        <taxon>Sphingobacteriia</taxon>
        <taxon>Sphingobacteriales</taxon>
        <taxon>Sphingobacteriaceae</taxon>
        <taxon>Mucilaginibacter</taxon>
    </lineage>
</organism>
<evidence type="ECO:0000313" key="1">
    <source>
        <dbReference type="EMBL" id="MDR6944546.1"/>
    </source>
</evidence>
<dbReference type="EMBL" id="JAVDUU010000004">
    <property type="protein sequence ID" value="MDR6944546.1"/>
    <property type="molecule type" value="Genomic_DNA"/>
</dbReference>
<comment type="caution">
    <text evidence="1">The sequence shown here is derived from an EMBL/GenBank/DDBJ whole genome shotgun (WGS) entry which is preliminary data.</text>
</comment>
<dbReference type="RefSeq" id="WP_310100945.1">
    <property type="nucleotide sequence ID" value="NZ_JAVDUU010000004.1"/>
</dbReference>